<feature type="region of interest" description="Disordered" evidence="1">
    <location>
        <begin position="39"/>
        <end position="61"/>
    </location>
</feature>
<feature type="region of interest" description="Disordered" evidence="1">
    <location>
        <begin position="108"/>
        <end position="128"/>
    </location>
</feature>
<comment type="caution">
    <text evidence="2">The sequence shown here is derived from an EMBL/GenBank/DDBJ whole genome shotgun (WGS) entry which is preliminary data.</text>
</comment>
<keyword evidence="3" id="KW-1185">Reference proteome</keyword>
<evidence type="ECO:0000313" key="3">
    <source>
        <dbReference type="Proteomes" id="UP001187682"/>
    </source>
</evidence>
<evidence type="ECO:0000256" key="1">
    <source>
        <dbReference type="SAM" id="MobiDB-lite"/>
    </source>
</evidence>
<reference evidence="2" key="1">
    <citation type="submission" date="2018-03" db="EMBL/GenBank/DDBJ databases">
        <authorList>
            <person name="Guldener U."/>
        </authorList>
    </citation>
    <scope>NUCLEOTIDE SEQUENCE</scope>
</reference>
<feature type="region of interest" description="Disordered" evidence="1">
    <location>
        <begin position="140"/>
        <end position="163"/>
    </location>
</feature>
<name>A0AAE8N6K0_9PEZI</name>
<dbReference type="EMBL" id="ONZQ02000014">
    <property type="protein sequence ID" value="SPO05802.1"/>
    <property type="molecule type" value="Genomic_DNA"/>
</dbReference>
<organism evidence="2 3">
    <name type="scientific">Cephalotrichum gorgonifer</name>
    <dbReference type="NCBI Taxonomy" id="2041049"/>
    <lineage>
        <taxon>Eukaryota</taxon>
        <taxon>Fungi</taxon>
        <taxon>Dikarya</taxon>
        <taxon>Ascomycota</taxon>
        <taxon>Pezizomycotina</taxon>
        <taxon>Sordariomycetes</taxon>
        <taxon>Hypocreomycetidae</taxon>
        <taxon>Microascales</taxon>
        <taxon>Microascaceae</taxon>
        <taxon>Cephalotrichum</taxon>
    </lineage>
</organism>
<protein>
    <submittedName>
        <fullName evidence="2">Uncharacterized protein</fullName>
    </submittedName>
</protein>
<sequence>MAALARAEGSLSQGQGDTARHHQWCLRAEFIMCEGENQGARELPGEDAEEDQEAQPRVWGSSNTVPQLRAYLSTLISEHPKATIRPALARLLAMWRALLSAEMYSAYSERPRTGPGQDGDALDSESDLGSAAGTVISERLSSSWETGRADEERQRGVGGQANRTRPEALKTMETVVEHLESLMNSKLYRSDHDLLHLYAAALLYLADLLAQARPGSQIKHADAKSREKAIRDRARAVLGHIVQQGGQIDHRLRYVIDASAKRAGRTVE</sequence>
<gene>
    <name evidence="2" type="ORF">DNG_08489</name>
</gene>
<accession>A0AAE8N6K0</accession>
<proteinExistence type="predicted"/>
<dbReference type="AlphaFoldDB" id="A0AAE8N6K0"/>
<dbReference type="Proteomes" id="UP001187682">
    <property type="component" value="Unassembled WGS sequence"/>
</dbReference>
<evidence type="ECO:0000313" key="2">
    <source>
        <dbReference type="EMBL" id="SPO05802.1"/>
    </source>
</evidence>